<reference evidence="1" key="2">
    <citation type="submission" date="2023-02" db="EMBL/GenBank/DDBJ databases">
        <authorList>
            <consortium name="DOE Joint Genome Institute"/>
            <person name="Mondo S.J."/>
            <person name="Chang Y."/>
            <person name="Wang Y."/>
            <person name="Ahrendt S."/>
            <person name="Andreopoulos W."/>
            <person name="Barry K."/>
            <person name="Beard J."/>
            <person name="Benny G.L."/>
            <person name="Blankenship S."/>
            <person name="Bonito G."/>
            <person name="Cuomo C."/>
            <person name="Desiro A."/>
            <person name="Gervers K.A."/>
            <person name="Hundley H."/>
            <person name="Kuo A."/>
            <person name="LaButti K."/>
            <person name="Lang B.F."/>
            <person name="Lipzen A."/>
            <person name="O'Donnell K."/>
            <person name="Pangilinan J."/>
            <person name="Reynolds N."/>
            <person name="Sandor L."/>
            <person name="Smith M.W."/>
            <person name="Tsang A."/>
            <person name="Grigoriev I.V."/>
            <person name="Stajich J.E."/>
            <person name="Spatafora J.W."/>
        </authorList>
    </citation>
    <scope>NUCLEOTIDE SEQUENCE</scope>
    <source>
        <strain evidence="1">RSA 2281</strain>
    </source>
</reference>
<accession>A0AAD5JZ72</accession>
<name>A0AAD5JZ72_9FUNG</name>
<dbReference type="Proteomes" id="UP001209540">
    <property type="component" value="Unassembled WGS sequence"/>
</dbReference>
<keyword evidence="2" id="KW-1185">Reference proteome</keyword>
<protein>
    <submittedName>
        <fullName evidence="1">Uncharacterized protein</fullName>
    </submittedName>
</protein>
<dbReference type="EMBL" id="JAIXMP010000042">
    <property type="protein sequence ID" value="KAI9247520.1"/>
    <property type="molecule type" value="Genomic_DNA"/>
</dbReference>
<dbReference type="InterPro" id="IPR032675">
    <property type="entry name" value="LRR_dom_sf"/>
</dbReference>
<dbReference type="Gene3D" id="3.80.10.10">
    <property type="entry name" value="Ribonuclease Inhibitor"/>
    <property type="match status" value="1"/>
</dbReference>
<comment type="caution">
    <text evidence="1">The sequence shown here is derived from an EMBL/GenBank/DDBJ whole genome shotgun (WGS) entry which is preliminary data.</text>
</comment>
<gene>
    <name evidence="1" type="ORF">BDA99DRAFT_565192</name>
</gene>
<evidence type="ECO:0000313" key="2">
    <source>
        <dbReference type="Proteomes" id="UP001209540"/>
    </source>
</evidence>
<dbReference type="AlphaFoldDB" id="A0AAD5JZ72"/>
<evidence type="ECO:0000313" key="1">
    <source>
        <dbReference type="EMBL" id="KAI9247520.1"/>
    </source>
</evidence>
<sequence length="172" mass="19741">MNALNEECLTPLLHHHANTLEEIHIMFDMQYIVQDTVRDRLTATIQAFKNMEPLNNLHTLSIASWKGPPLTITKTLLEWCVSTSSRSKSLKNLYLSSCNLSEDPSTITTITQLPHLTSLYLLDHTHIQVNDLVRLIRSFATSKPTRTTSHFLTFINFHGKQEEPCSLKKIWI</sequence>
<organism evidence="1 2">
    <name type="scientific">Phascolomyces articulosus</name>
    <dbReference type="NCBI Taxonomy" id="60185"/>
    <lineage>
        <taxon>Eukaryota</taxon>
        <taxon>Fungi</taxon>
        <taxon>Fungi incertae sedis</taxon>
        <taxon>Mucoromycota</taxon>
        <taxon>Mucoromycotina</taxon>
        <taxon>Mucoromycetes</taxon>
        <taxon>Mucorales</taxon>
        <taxon>Lichtheimiaceae</taxon>
        <taxon>Phascolomyces</taxon>
    </lineage>
</organism>
<reference evidence="1" key="1">
    <citation type="journal article" date="2022" name="IScience">
        <title>Evolution of zygomycete secretomes and the origins of terrestrial fungal ecologies.</title>
        <authorList>
            <person name="Chang Y."/>
            <person name="Wang Y."/>
            <person name="Mondo S."/>
            <person name="Ahrendt S."/>
            <person name="Andreopoulos W."/>
            <person name="Barry K."/>
            <person name="Beard J."/>
            <person name="Benny G.L."/>
            <person name="Blankenship S."/>
            <person name="Bonito G."/>
            <person name="Cuomo C."/>
            <person name="Desiro A."/>
            <person name="Gervers K.A."/>
            <person name="Hundley H."/>
            <person name="Kuo A."/>
            <person name="LaButti K."/>
            <person name="Lang B.F."/>
            <person name="Lipzen A."/>
            <person name="O'Donnell K."/>
            <person name="Pangilinan J."/>
            <person name="Reynolds N."/>
            <person name="Sandor L."/>
            <person name="Smith M.E."/>
            <person name="Tsang A."/>
            <person name="Grigoriev I.V."/>
            <person name="Stajich J.E."/>
            <person name="Spatafora J.W."/>
        </authorList>
    </citation>
    <scope>NUCLEOTIDE SEQUENCE</scope>
    <source>
        <strain evidence="1">RSA 2281</strain>
    </source>
</reference>
<dbReference type="SUPFAM" id="SSF52047">
    <property type="entry name" value="RNI-like"/>
    <property type="match status" value="1"/>
</dbReference>
<proteinExistence type="predicted"/>